<dbReference type="EMBL" id="JAKTTI010000004">
    <property type="protein sequence ID" value="MCH1624657.1"/>
    <property type="molecule type" value="Genomic_DNA"/>
</dbReference>
<keyword evidence="1" id="KW-0472">Membrane</keyword>
<dbReference type="RefSeq" id="WP_240253243.1">
    <property type="nucleotide sequence ID" value="NZ_JAKTTI010000004.1"/>
</dbReference>
<protein>
    <recommendedName>
        <fullName evidence="4">Zinc-finger domain-containing protein</fullName>
    </recommendedName>
</protein>
<keyword evidence="1" id="KW-1133">Transmembrane helix</keyword>
<proteinExistence type="predicted"/>
<feature type="transmembrane region" description="Helical" evidence="1">
    <location>
        <begin position="81"/>
        <end position="100"/>
    </location>
</feature>
<reference evidence="2" key="1">
    <citation type="submission" date="2022-02" db="EMBL/GenBank/DDBJ databases">
        <title>Fredinandcohnia quinoae sp. nov. isolated from Chenopodium quinoa seeds.</title>
        <authorList>
            <person name="Saati-Santamaria Z."/>
            <person name="Flores-Felix J.D."/>
            <person name="Igual J.M."/>
            <person name="Velazquez E."/>
            <person name="Garcia-Fraile P."/>
            <person name="Martinez-Molina E."/>
        </authorList>
    </citation>
    <scope>NUCLEOTIDE SEQUENCE</scope>
    <source>
        <strain evidence="2">SECRCQ15</strain>
    </source>
</reference>
<keyword evidence="1" id="KW-0812">Transmembrane</keyword>
<evidence type="ECO:0008006" key="4">
    <source>
        <dbReference type="Google" id="ProtNLM"/>
    </source>
</evidence>
<organism evidence="2 3">
    <name type="scientific">Fredinandcohnia quinoae</name>
    <dbReference type="NCBI Taxonomy" id="2918902"/>
    <lineage>
        <taxon>Bacteria</taxon>
        <taxon>Bacillati</taxon>
        <taxon>Bacillota</taxon>
        <taxon>Bacilli</taxon>
        <taxon>Bacillales</taxon>
        <taxon>Bacillaceae</taxon>
        <taxon>Fredinandcohnia</taxon>
    </lineage>
</organism>
<comment type="caution">
    <text evidence="2">The sequence shown here is derived from an EMBL/GenBank/DDBJ whole genome shotgun (WGS) entry which is preliminary data.</text>
</comment>
<accession>A0AAW5E3I7</accession>
<name>A0AAW5E3I7_9BACI</name>
<evidence type="ECO:0000313" key="2">
    <source>
        <dbReference type="EMBL" id="MCH1624657.1"/>
    </source>
</evidence>
<gene>
    <name evidence="2" type="ORF">MJG50_04910</name>
</gene>
<dbReference type="AlphaFoldDB" id="A0AAW5E3I7"/>
<evidence type="ECO:0000256" key="1">
    <source>
        <dbReference type="SAM" id="Phobius"/>
    </source>
</evidence>
<dbReference type="Proteomes" id="UP001431131">
    <property type="component" value="Unassembled WGS sequence"/>
</dbReference>
<sequence>MKHFSEDDWLTYIKDELSESKREELEDHLFSCDQCMDVYIKLIDTQAEQLPDLDDSSFTDEVMAKLPQKKARKRTVYQHPLFHYGVAAIITITLMTTGVFQSITGIVATVEASSSMSKQEQTLSNSLMEKALSIFDKIEPRQKGGKE</sequence>
<evidence type="ECO:0000313" key="3">
    <source>
        <dbReference type="Proteomes" id="UP001431131"/>
    </source>
</evidence>
<keyword evidence="3" id="KW-1185">Reference proteome</keyword>